<dbReference type="SUPFAM" id="SSF52540">
    <property type="entry name" value="P-loop containing nucleoside triphosphate hydrolases"/>
    <property type="match status" value="1"/>
</dbReference>
<evidence type="ECO:0000313" key="4">
    <source>
        <dbReference type="Proteomes" id="UP001519654"/>
    </source>
</evidence>
<proteinExistence type="predicted"/>
<organism evidence="3 4">
    <name type="scientific">Paractinoplanes bogorensis</name>
    <dbReference type="NCBI Taxonomy" id="1610840"/>
    <lineage>
        <taxon>Bacteria</taxon>
        <taxon>Bacillati</taxon>
        <taxon>Actinomycetota</taxon>
        <taxon>Actinomycetes</taxon>
        <taxon>Micromonosporales</taxon>
        <taxon>Micromonosporaceae</taxon>
        <taxon>Paractinoplanes</taxon>
    </lineage>
</organism>
<dbReference type="Gene3D" id="3.40.50.300">
    <property type="entry name" value="P-loop containing nucleotide triphosphate hydrolases"/>
    <property type="match status" value="1"/>
</dbReference>
<reference evidence="3 4" key="1">
    <citation type="submission" date="2021-06" db="EMBL/GenBank/DDBJ databases">
        <title>Actinoplanes lichenicola sp. nov., and Actinoplanes ovalisporus sp. nov., isolated from lichen in Thailand.</title>
        <authorList>
            <person name="Saeng-In P."/>
            <person name="Kanchanasin P."/>
            <person name="Yuki M."/>
            <person name="Kudo T."/>
            <person name="Ohkuma M."/>
            <person name="Phongsopitanun W."/>
            <person name="Tanasupawat S."/>
        </authorList>
    </citation>
    <scope>NUCLEOTIDE SEQUENCE [LARGE SCALE GENOMIC DNA]</scope>
    <source>
        <strain evidence="3 4">NBRC 110975</strain>
    </source>
</reference>
<feature type="domain" description="AAA+ ATPase" evidence="2">
    <location>
        <begin position="71"/>
        <end position="252"/>
    </location>
</feature>
<dbReference type="Proteomes" id="UP001519654">
    <property type="component" value="Unassembled WGS sequence"/>
</dbReference>
<dbReference type="SMART" id="SM00382">
    <property type="entry name" value="AAA"/>
    <property type="match status" value="1"/>
</dbReference>
<dbReference type="InterPro" id="IPR003593">
    <property type="entry name" value="AAA+_ATPase"/>
</dbReference>
<evidence type="ECO:0000313" key="3">
    <source>
        <dbReference type="EMBL" id="MBU2667141.1"/>
    </source>
</evidence>
<evidence type="ECO:0000256" key="1">
    <source>
        <dbReference type="SAM" id="MobiDB-lite"/>
    </source>
</evidence>
<dbReference type="RefSeq" id="WP_215791394.1">
    <property type="nucleotide sequence ID" value="NZ_JAHKKG010000008.1"/>
</dbReference>
<protein>
    <submittedName>
        <fullName evidence="3">MoxR family ATPase</fullName>
    </submittedName>
</protein>
<dbReference type="InterPro" id="IPR027417">
    <property type="entry name" value="P-loop_NTPase"/>
</dbReference>
<gene>
    <name evidence="3" type="ORF">KOI35_26900</name>
</gene>
<feature type="region of interest" description="Disordered" evidence="1">
    <location>
        <begin position="1"/>
        <end position="57"/>
    </location>
</feature>
<sequence>MTWQIYEGTGRPHDGITRLPEPPPWRQFDGGPVLPRPHTAVTTQRRAEQHQAEAYQPEPETVELVNAALYLRRPLLVTGLPGVGKSTLAYAIAHELRLGTVLHWPITSRTTLKDGLYHYDPLSRLQAVQQGADDLGTYLRLGPLGTALLPYEHPRVLLVDEVDKSDHDLPNDLLTIFEKGDYEIPELMRVAAEQSDWSVPIAGSTDRVMITNGTVRCRAFPLVVMTSNAEREFPPAFLRRCIRLEVKEPGPEQLDRIVRAHLGDLADSSADLIQRFLERRSVGDLATDQLLNAIYLLHRADSPVDRHALADRIFSYLSPDLTDDRELDHDAL</sequence>
<dbReference type="InterPro" id="IPR011704">
    <property type="entry name" value="ATPase_dyneun-rel_AAA"/>
</dbReference>
<dbReference type="EMBL" id="JAHKKG010000008">
    <property type="protein sequence ID" value="MBU2667141.1"/>
    <property type="molecule type" value="Genomic_DNA"/>
</dbReference>
<name>A0ABS5YUX9_9ACTN</name>
<evidence type="ECO:0000259" key="2">
    <source>
        <dbReference type="SMART" id="SM00382"/>
    </source>
</evidence>
<keyword evidence="4" id="KW-1185">Reference proteome</keyword>
<accession>A0ABS5YUX9</accession>
<dbReference type="Pfam" id="PF07728">
    <property type="entry name" value="AAA_5"/>
    <property type="match status" value="1"/>
</dbReference>
<comment type="caution">
    <text evidence="3">The sequence shown here is derived from an EMBL/GenBank/DDBJ whole genome shotgun (WGS) entry which is preliminary data.</text>
</comment>